<feature type="transmembrane region" description="Helical" evidence="6">
    <location>
        <begin position="369"/>
        <end position="391"/>
    </location>
</feature>
<comment type="caution">
    <text evidence="7">The sequence shown here is derived from an EMBL/GenBank/DDBJ whole genome shotgun (WGS) entry which is preliminary data.</text>
</comment>
<dbReference type="CDD" id="cd12082">
    <property type="entry name" value="MATE_like"/>
    <property type="match status" value="1"/>
</dbReference>
<keyword evidence="3 6" id="KW-0812">Transmembrane</keyword>
<dbReference type="EMBL" id="JAKZGP010000048">
    <property type="protein sequence ID" value="MCH7410833.1"/>
    <property type="molecule type" value="Genomic_DNA"/>
</dbReference>
<keyword evidence="4 6" id="KW-1133">Transmembrane helix</keyword>
<dbReference type="InterPro" id="IPR050833">
    <property type="entry name" value="Poly_Biosynth_Transport"/>
</dbReference>
<feature type="transmembrane region" description="Helical" evidence="6">
    <location>
        <begin position="30"/>
        <end position="48"/>
    </location>
</feature>
<evidence type="ECO:0000313" key="7">
    <source>
        <dbReference type="EMBL" id="MCH7410833.1"/>
    </source>
</evidence>
<feature type="transmembrane region" description="Helical" evidence="6">
    <location>
        <begin position="422"/>
        <end position="449"/>
    </location>
</feature>
<name>A0ABS9V376_9BACT</name>
<organism evidence="7 8">
    <name type="scientific">Belliella filtrata</name>
    <dbReference type="NCBI Taxonomy" id="2923435"/>
    <lineage>
        <taxon>Bacteria</taxon>
        <taxon>Pseudomonadati</taxon>
        <taxon>Bacteroidota</taxon>
        <taxon>Cytophagia</taxon>
        <taxon>Cytophagales</taxon>
        <taxon>Cyclobacteriaceae</taxon>
        <taxon>Belliella</taxon>
    </lineage>
</organism>
<feature type="transmembrane region" description="Helical" evidence="6">
    <location>
        <begin position="330"/>
        <end position="349"/>
    </location>
</feature>
<evidence type="ECO:0000256" key="3">
    <source>
        <dbReference type="ARBA" id="ARBA00022692"/>
    </source>
</evidence>
<sequence>MIQNISLGYQKVLSYLNGGGTRNVKAKKNILSSIFIKGASILMSLAMVPLTIEYVNPSRYGIWLTLSSIVGWFAFFDIGLTQGLRNKFAEAIAVGDAKQAKVYVSTTYAALVLIFFVVWVLFLITNSFLDWTEILKVDASMTSELSVLVIIVFTYFCLQFILKTVTSILTADQQPAKASFIELVGQFMALLSIYLLVATTEGSLINLGLALCISPILVLVLANYVLFNKKYKAYKPSISNIDFKHAKSLFQLGGKFFIIQIAAIVQYESANIIIARNFSTTDVTAFNIVYRYFGILNMAFAIFLTPFWSASTEAFMKNDLQWIKSSVKKYNYLNLILVLVGLVMLFFAQDIYNLWLGEGTLEIDFKLSLWGLIFFSIFLFGNTYVSFLNGISALRIQFWSSIISPFLYILVAIYLINELNLGVFALFVAALIANINGAILAPLQYYMIVVKNKKGFWLK</sequence>
<feature type="transmembrane region" description="Helical" evidence="6">
    <location>
        <begin position="178"/>
        <end position="197"/>
    </location>
</feature>
<feature type="transmembrane region" description="Helical" evidence="6">
    <location>
        <begin position="102"/>
        <end position="125"/>
    </location>
</feature>
<keyword evidence="8" id="KW-1185">Reference proteome</keyword>
<gene>
    <name evidence="7" type="ORF">MM239_15605</name>
</gene>
<dbReference type="PANTHER" id="PTHR30250">
    <property type="entry name" value="PST FAMILY PREDICTED COLANIC ACID TRANSPORTER"/>
    <property type="match status" value="1"/>
</dbReference>
<dbReference type="RefSeq" id="WP_241349192.1">
    <property type="nucleotide sequence ID" value="NZ_JAKZGP010000048.1"/>
</dbReference>
<accession>A0ABS9V376</accession>
<evidence type="ECO:0000313" key="8">
    <source>
        <dbReference type="Proteomes" id="UP001165489"/>
    </source>
</evidence>
<protein>
    <submittedName>
        <fullName evidence="7">MATE family efflux transporter</fullName>
    </submittedName>
</protein>
<feature type="transmembrane region" description="Helical" evidence="6">
    <location>
        <begin position="248"/>
        <end position="268"/>
    </location>
</feature>
<feature type="transmembrane region" description="Helical" evidence="6">
    <location>
        <begin position="398"/>
        <end position="416"/>
    </location>
</feature>
<dbReference type="Proteomes" id="UP001165489">
    <property type="component" value="Unassembled WGS sequence"/>
</dbReference>
<reference evidence="7" key="1">
    <citation type="submission" date="2022-03" db="EMBL/GenBank/DDBJ databases">
        <title>De novo assembled genomes of Belliella spp. (Cyclobacteriaceae) strains.</title>
        <authorList>
            <person name="Szabo A."/>
            <person name="Korponai K."/>
            <person name="Felfoldi T."/>
        </authorList>
    </citation>
    <scope>NUCLEOTIDE SEQUENCE</scope>
    <source>
        <strain evidence="7">DSM 111904</strain>
    </source>
</reference>
<feature type="transmembrane region" description="Helical" evidence="6">
    <location>
        <begin position="60"/>
        <end position="81"/>
    </location>
</feature>
<feature type="transmembrane region" description="Helical" evidence="6">
    <location>
        <begin position="288"/>
        <end position="309"/>
    </location>
</feature>
<comment type="subcellular location">
    <subcellularLocation>
        <location evidence="1">Cell membrane</location>
        <topology evidence="1">Multi-pass membrane protein</topology>
    </subcellularLocation>
</comment>
<evidence type="ECO:0000256" key="6">
    <source>
        <dbReference type="SAM" id="Phobius"/>
    </source>
</evidence>
<evidence type="ECO:0000256" key="2">
    <source>
        <dbReference type="ARBA" id="ARBA00022475"/>
    </source>
</evidence>
<keyword evidence="2" id="KW-1003">Cell membrane</keyword>
<feature type="transmembrane region" description="Helical" evidence="6">
    <location>
        <begin position="145"/>
        <end position="166"/>
    </location>
</feature>
<proteinExistence type="predicted"/>
<dbReference type="PANTHER" id="PTHR30250:SF11">
    <property type="entry name" value="O-ANTIGEN TRANSPORTER-RELATED"/>
    <property type="match status" value="1"/>
</dbReference>
<evidence type="ECO:0000256" key="1">
    <source>
        <dbReference type="ARBA" id="ARBA00004651"/>
    </source>
</evidence>
<evidence type="ECO:0000256" key="4">
    <source>
        <dbReference type="ARBA" id="ARBA00022989"/>
    </source>
</evidence>
<keyword evidence="5 6" id="KW-0472">Membrane</keyword>
<evidence type="ECO:0000256" key="5">
    <source>
        <dbReference type="ARBA" id="ARBA00023136"/>
    </source>
</evidence>
<feature type="transmembrane region" description="Helical" evidence="6">
    <location>
        <begin position="203"/>
        <end position="227"/>
    </location>
</feature>